<gene>
    <name evidence="2" type="ORF">COO09_12115</name>
</gene>
<evidence type="ECO:0000256" key="1">
    <source>
        <dbReference type="ARBA" id="ARBA00022679"/>
    </source>
</evidence>
<dbReference type="PANTHER" id="PTHR10605:SF56">
    <property type="entry name" value="BIFUNCTIONAL HEPARAN SULFATE N-DEACETYLASE_N-SULFOTRANSFERASE"/>
    <property type="match status" value="1"/>
</dbReference>
<dbReference type="Proteomes" id="UP000218934">
    <property type="component" value="Unassembled WGS sequence"/>
</dbReference>
<name>A0A2A4FVA2_9SPHN</name>
<dbReference type="Pfam" id="PF13469">
    <property type="entry name" value="Sulfotransfer_3"/>
    <property type="match status" value="1"/>
</dbReference>
<keyword evidence="3" id="KW-1185">Reference proteome</keyword>
<dbReference type="InterPro" id="IPR027417">
    <property type="entry name" value="P-loop_NTPase"/>
</dbReference>
<protein>
    <submittedName>
        <fullName evidence="2">Sulfotransferase</fullName>
    </submittedName>
</protein>
<accession>A0A2A4FVA2</accession>
<comment type="caution">
    <text evidence="2">The sequence shown here is derived from an EMBL/GenBank/DDBJ whole genome shotgun (WGS) entry which is preliminary data.</text>
</comment>
<dbReference type="KEGG" id="rdi:CMV14_18410"/>
<dbReference type="PANTHER" id="PTHR10605">
    <property type="entry name" value="HEPARAN SULFATE SULFOTRANSFERASE"/>
    <property type="match status" value="1"/>
</dbReference>
<organism evidence="2 3">
    <name type="scientific">Rhizorhabdus dicambivorans</name>
    <dbReference type="NCBI Taxonomy" id="1850238"/>
    <lineage>
        <taxon>Bacteria</taxon>
        <taxon>Pseudomonadati</taxon>
        <taxon>Pseudomonadota</taxon>
        <taxon>Alphaproteobacteria</taxon>
        <taxon>Sphingomonadales</taxon>
        <taxon>Sphingomonadaceae</taxon>
        <taxon>Rhizorhabdus</taxon>
    </lineage>
</organism>
<dbReference type="Gene3D" id="3.40.50.300">
    <property type="entry name" value="P-loop containing nucleotide triphosphate hydrolases"/>
    <property type="match status" value="1"/>
</dbReference>
<reference evidence="2 3" key="1">
    <citation type="submission" date="2017-09" db="EMBL/GenBank/DDBJ databases">
        <title>The Catabolism of 3,6-Dichlorosalicylic acid is Initiated by the Cytochrome P450 Monooxygenase DsmABC in Rhizorhabdus dicambivorans Ndbn-20.</title>
        <authorList>
            <person name="Na L."/>
        </authorList>
    </citation>
    <scope>NUCLEOTIDE SEQUENCE [LARGE SCALE GENOMIC DNA]</scope>
    <source>
        <strain evidence="2 3">Ndbn-20m</strain>
    </source>
</reference>
<evidence type="ECO:0000313" key="3">
    <source>
        <dbReference type="Proteomes" id="UP000218934"/>
    </source>
</evidence>
<dbReference type="EMBL" id="NWUF01000010">
    <property type="protein sequence ID" value="PCE42112.1"/>
    <property type="molecule type" value="Genomic_DNA"/>
</dbReference>
<dbReference type="InterPro" id="IPR037359">
    <property type="entry name" value="NST/OST"/>
</dbReference>
<proteinExistence type="predicted"/>
<dbReference type="GO" id="GO:0008146">
    <property type="term" value="F:sulfotransferase activity"/>
    <property type="evidence" value="ECO:0007669"/>
    <property type="project" value="InterPro"/>
</dbReference>
<evidence type="ECO:0000313" key="2">
    <source>
        <dbReference type="EMBL" id="PCE42112.1"/>
    </source>
</evidence>
<dbReference type="SUPFAM" id="SSF52540">
    <property type="entry name" value="P-loop containing nucleoside triphosphate hydrolases"/>
    <property type="match status" value="1"/>
</dbReference>
<sequence>MKAATSTLHMQLAAQPGIFMATPKEPNFFGNPDRWALGLGWYQGLFAAARTDDLCGEASTHYTKLPTLPDALPRLRDTIPDARLIYMMRHPIERLVSHYSHGWLERSIDGPIETAIEHHPELIDYGRYAMQIAPWITAFGRDAILPVFAERLAIASQQELERACRHIGYAGEARWDESIARQNVSGERLRDSPWRDRLVDHPLVGAIRRRLVPRSVRNRIKRHWQMREQPALSDALHRHLTGIFDHDLADLGRLLGTPLDCARFRDVVRERPLSWA</sequence>
<dbReference type="AlphaFoldDB" id="A0A2A4FVA2"/>
<keyword evidence="1 2" id="KW-0808">Transferase</keyword>